<dbReference type="AlphaFoldDB" id="A0A1G2QZV6"/>
<reference evidence="1 2" key="1">
    <citation type="journal article" date="2016" name="Nat. Commun.">
        <title>Thousands of microbial genomes shed light on interconnected biogeochemical processes in an aquifer system.</title>
        <authorList>
            <person name="Anantharaman K."/>
            <person name="Brown C.T."/>
            <person name="Hug L.A."/>
            <person name="Sharon I."/>
            <person name="Castelle C.J."/>
            <person name="Probst A.J."/>
            <person name="Thomas B.C."/>
            <person name="Singh A."/>
            <person name="Wilkins M.J."/>
            <person name="Karaoz U."/>
            <person name="Brodie E.L."/>
            <person name="Williams K.H."/>
            <person name="Hubbard S.S."/>
            <person name="Banfield J.F."/>
        </authorList>
    </citation>
    <scope>NUCLEOTIDE SEQUENCE [LARGE SCALE GENOMIC DNA]</scope>
</reference>
<proteinExistence type="predicted"/>
<protein>
    <submittedName>
        <fullName evidence="1">Uncharacterized protein</fullName>
    </submittedName>
</protein>
<sequence>MSISKEHRKFIDKKRGEILAELEEYLIEFRLPMAKEDVLLEVLNDTDDEDSFEDLILYLMGHVDGDPELAQEFAMELYNFFPRESLNGMSYAETVSFEELLKLDEEFEKFKNG</sequence>
<evidence type="ECO:0000313" key="2">
    <source>
        <dbReference type="Proteomes" id="UP000178065"/>
    </source>
</evidence>
<comment type="caution">
    <text evidence="1">The sequence shown here is derived from an EMBL/GenBank/DDBJ whole genome shotgun (WGS) entry which is preliminary data.</text>
</comment>
<dbReference type="Proteomes" id="UP000178065">
    <property type="component" value="Unassembled WGS sequence"/>
</dbReference>
<accession>A0A1G2QZV6</accession>
<organism evidence="1 2">
    <name type="scientific">Candidatus Wildermuthbacteria bacterium RIFCSPHIGHO2_01_FULL_49_22b</name>
    <dbReference type="NCBI Taxonomy" id="1802448"/>
    <lineage>
        <taxon>Bacteria</taxon>
        <taxon>Candidatus Wildermuthiibacteriota</taxon>
    </lineage>
</organism>
<dbReference type="EMBL" id="MHTT01000006">
    <property type="protein sequence ID" value="OHA66100.1"/>
    <property type="molecule type" value="Genomic_DNA"/>
</dbReference>
<dbReference type="STRING" id="1802448.A2672_01100"/>
<evidence type="ECO:0000313" key="1">
    <source>
        <dbReference type="EMBL" id="OHA66100.1"/>
    </source>
</evidence>
<gene>
    <name evidence="1" type="ORF">A2672_01100</name>
</gene>
<name>A0A1G2QZV6_9BACT</name>